<sequence length="278" mass="31087">MIEKLDSIDGLTEILNADKVANLFFINDLALFGTGDVAVYRIGEGLIALNYRNDGLCLYAYGPYDLCEALNFLAREKWSTIMGPASTMDAFLPYFKDESSWSVLRRRMLSLDKAHFSPVTRKCDRREESVLRRLSTPDDFLQMLELYERIEAFSHRRKTDRGELVEEAKELAERDDGLYYATFIDGQAVSSAGLSGIANRSAMVVGVCTLPEYEGRLYATSTLSAVLDYGFSTLALDYVCLWHSSARAKAIYERLGFTESSSFTSVSRLPGAVLDSDA</sequence>
<dbReference type="InterPro" id="IPR016181">
    <property type="entry name" value="Acyl_CoA_acyltransferase"/>
</dbReference>
<protein>
    <submittedName>
        <fullName evidence="2">GNAT family N-acetyltransferase</fullName>
    </submittedName>
</protein>
<comment type="caution">
    <text evidence="2">The sequence shown here is derived from an EMBL/GenBank/DDBJ whole genome shotgun (WGS) entry which is preliminary data.</text>
</comment>
<name>A0A9D9H9S6_9SPIR</name>
<dbReference type="EMBL" id="JADIMU010000034">
    <property type="protein sequence ID" value="MBO8443204.1"/>
    <property type="molecule type" value="Genomic_DNA"/>
</dbReference>
<proteinExistence type="predicted"/>
<dbReference type="Pfam" id="PF13302">
    <property type="entry name" value="Acetyltransf_3"/>
    <property type="match status" value="1"/>
</dbReference>
<dbReference type="InterPro" id="IPR000182">
    <property type="entry name" value="GNAT_dom"/>
</dbReference>
<evidence type="ECO:0000313" key="2">
    <source>
        <dbReference type="EMBL" id="MBO8443204.1"/>
    </source>
</evidence>
<dbReference type="SUPFAM" id="SSF55729">
    <property type="entry name" value="Acyl-CoA N-acyltransferases (Nat)"/>
    <property type="match status" value="1"/>
</dbReference>
<reference evidence="2" key="2">
    <citation type="journal article" date="2021" name="PeerJ">
        <title>Extensive microbial diversity within the chicken gut microbiome revealed by metagenomics and culture.</title>
        <authorList>
            <person name="Gilroy R."/>
            <person name="Ravi A."/>
            <person name="Getino M."/>
            <person name="Pursley I."/>
            <person name="Horton D.L."/>
            <person name="Alikhan N.F."/>
            <person name="Baker D."/>
            <person name="Gharbi K."/>
            <person name="Hall N."/>
            <person name="Watson M."/>
            <person name="Adriaenssens E.M."/>
            <person name="Foster-Nyarko E."/>
            <person name="Jarju S."/>
            <person name="Secka A."/>
            <person name="Antonio M."/>
            <person name="Oren A."/>
            <person name="Chaudhuri R.R."/>
            <person name="La Ragione R."/>
            <person name="Hildebrand F."/>
            <person name="Pallen M.J."/>
        </authorList>
    </citation>
    <scope>NUCLEOTIDE SEQUENCE</scope>
    <source>
        <strain evidence="2">11167</strain>
    </source>
</reference>
<accession>A0A9D9H9S6</accession>
<evidence type="ECO:0000313" key="3">
    <source>
        <dbReference type="Proteomes" id="UP000823633"/>
    </source>
</evidence>
<dbReference type="AlphaFoldDB" id="A0A9D9H9S6"/>
<feature type="domain" description="N-acetyltransferase" evidence="1">
    <location>
        <begin position="129"/>
        <end position="278"/>
    </location>
</feature>
<reference evidence="2" key="1">
    <citation type="submission" date="2020-10" db="EMBL/GenBank/DDBJ databases">
        <authorList>
            <person name="Gilroy R."/>
        </authorList>
    </citation>
    <scope>NUCLEOTIDE SEQUENCE</scope>
    <source>
        <strain evidence="2">11167</strain>
    </source>
</reference>
<gene>
    <name evidence="2" type="ORF">IAC42_05535</name>
</gene>
<dbReference type="GO" id="GO:0016747">
    <property type="term" value="F:acyltransferase activity, transferring groups other than amino-acyl groups"/>
    <property type="evidence" value="ECO:0007669"/>
    <property type="project" value="InterPro"/>
</dbReference>
<evidence type="ECO:0000259" key="1">
    <source>
        <dbReference type="PROSITE" id="PS51186"/>
    </source>
</evidence>
<dbReference type="Gene3D" id="3.40.630.30">
    <property type="match status" value="1"/>
</dbReference>
<organism evidence="2 3">
    <name type="scientific">Candidatus Aphodenecus pullistercoris</name>
    <dbReference type="NCBI Taxonomy" id="2840669"/>
    <lineage>
        <taxon>Bacteria</taxon>
        <taxon>Pseudomonadati</taxon>
        <taxon>Spirochaetota</taxon>
        <taxon>Spirochaetia</taxon>
        <taxon>Spirochaetales</taxon>
        <taxon>Candidatus Aphodenecus</taxon>
    </lineage>
</organism>
<dbReference type="Proteomes" id="UP000823633">
    <property type="component" value="Unassembled WGS sequence"/>
</dbReference>
<dbReference type="PROSITE" id="PS51186">
    <property type="entry name" value="GNAT"/>
    <property type="match status" value="1"/>
</dbReference>